<dbReference type="AlphaFoldDB" id="A0A7H9ATI6"/>
<feature type="transmembrane region" description="Helical" evidence="1">
    <location>
        <begin position="12"/>
        <end position="33"/>
    </location>
</feature>
<sequence length="114" mass="13296">MAVLKRVKGSTLMETMVATVLIVIIFMMASLVMEATFSTHRSGNMEPISEKLHQLEYKYIKGGLTLPYFEDWEDWDIEIVRYHERGSPMISLIAKNRKTQKSRKTYLLQNNESH</sequence>
<dbReference type="KEGG" id="cagg:HYG79_15995"/>
<proteinExistence type="predicted"/>
<evidence type="ECO:0000313" key="2">
    <source>
        <dbReference type="EMBL" id="QLG46788.1"/>
    </source>
</evidence>
<keyword evidence="1" id="KW-0812">Transmembrane</keyword>
<name>A0A7H9ATI6_9FLAO</name>
<evidence type="ECO:0000256" key="1">
    <source>
        <dbReference type="SAM" id="Phobius"/>
    </source>
</evidence>
<keyword evidence="3" id="KW-1185">Reference proteome</keyword>
<dbReference type="RefSeq" id="WP_179243067.1">
    <property type="nucleotide sequence ID" value="NZ_CP058595.1"/>
</dbReference>
<organism evidence="2 3">
    <name type="scientific">Costertonia aggregata</name>
    <dbReference type="NCBI Taxonomy" id="343403"/>
    <lineage>
        <taxon>Bacteria</taxon>
        <taxon>Pseudomonadati</taxon>
        <taxon>Bacteroidota</taxon>
        <taxon>Flavobacteriia</taxon>
        <taxon>Flavobacteriales</taxon>
        <taxon>Flavobacteriaceae</taxon>
        <taxon>Costertonia</taxon>
    </lineage>
</organism>
<keyword evidence="1" id="KW-0472">Membrane</keyword>
<gene>
    <name evidence="2" type="ORF">HYG79_15995</name>
</gene>
<reference evidence="2 3" key="1">
    <citation type="journal article" date="2006" name="Int. J. Syst. Evol. Microbiol.">
        <title>Costertonia aggregata gen. nov., sp. nov., a mesophilic marine bacterium of the family Flavobacteriaceae, isolated from a mature biofilm.</title>
        <authorList>
            <person name="Kwon K.K."/>
            <person name="Lee Y.K."/>
            <person name="Lee H.K."/>
        </authorList>
    </citation>
    <scope>NUCLEOTIDE SEQUENCE [LARGE SCALE GENOMIC DNA]</scope>
    <source>
        <strain evidence="2 3">KCCM 42265</strain>
    </source>
</reference>
<dbReference type="Proteomes" id="UP000509302">
    <property type="component" value="Chromosome"/>
</dbReference>
<protein>
    <recommendedName>
        <fullName evidence="4">Type II secretion system protein</fullName>
    </recommendedName>
</protein>
<dbReference type="EMBL" id="CP058595">
    <property type="protein sequence ID" value="QLG46788.1"/>
    <property type="molecule type" value="Genomic_DNA"/>
</dbReference>
<keyword evidence="1" id="KW-1133">Transmembrane helix</keyword>
<accession>A0A7H9ATI6</accession>
<evidence type="ECO:0008006" key="4">
    <source>
        <dbReference type="Google" id="ProtNLM"/>
    </source>
</evidence>
<evidence type="ECO:0000313" key="3">
    <source>
        <dbReference type="Proteomes" id="UP000509302"/>
    </source>
</evidence>